<evidence type="ECO:0000259" key="3">
    <source>
        <dbReference type="PROSITE" id="PS50887"/>
    </source>
</evidence>
<dbReference type="CDD" id="cd01949">
    <property type="entry name" value="GGDEF"/>
    <property type="match status" value="1"/>
</dbReference>
<gene>
    <name evidence="4" type="ORF">GCM10022278_29400</name>
</gene>
<evidence type="ECO:0000256" key="2">
    <source>
        <dbReference type="ARBA" id="ARBA00034247"/>
    </source>
</evidence>
<dbReference type="EMBL" id="BAABBO010000012">
    <property type="protein sequence ID" value="GAA3969815.1"/>
    <property type="molecule type" value="Genomic_DNA"/>
</dbReference>
<dbReference type="SUPFAM" id="SSF55073">
    <property type="entry name" value="Nucleotide cyclase"/>
    <property type="match status" value="1"/>
</dbReference>
<dbReference type="InterPro" id="IPR050469">
    <property type="entry name" value="Diguanylate_Cyclase"/>
</dbReference>
<dbReference type="PROSITE" id="PS50887">
    <property type="entry name" value="GGDEF"/>
    <property type="match status" value="1"/>
</dbReference>
<dbReference type="PANTHER" id="PTHR45138:SF9">
    <property type="entry name" value="DIGUANYLATE CYCLASE DGCM-RELATED"/>
    <property type="match status" value="1"/>
</dbReference>
<dbReference type="Proteomes" id="UP001501337">
    <property type="component" value="Unassembled WGS sequence"/>
</dbReference>
<name>A0ABP7PQV2_9GAMM</name>
<keyword evidence="5" id="KW-1185">Reference proteome</keyword>
<protein>
    <recommendedName>
        <fullName evidence="1">diguanylate cyclase</fullName>
        <ecNumber evidence="1">2.7.7.65</ecNumber>
    </recommendedName>
</protein>
<accession>A0ABP7PQV2</accession>
<organism evidence="4 5">
    <name type="scientific">Allohahella marinimesophila</name>
    <dbReference type="NCBI Taxonomy" id="1054972"/>
    <lineage>
        <taxon>Bacteria</taxon>
        <taxon>Pseudomonadati</taxon>
        <taxon>Pseudomonadota</taxon>
        <taxon>Gammaproteobacteria</taxon>
        <taxon>Oceanospirillales</taxon>
        <taxon>Hahellaceae</taxon>
        <taxon>Allohahella</taxon>
    </lineage>
</organism>
<dbReference type="EC" id="2.7.7.65" evidence="1"/>
<evidence type="ECO:0000256" key="1">
    <source>
        <dbReference type="ARBA" id="ARBA00012528"/>
    </source>
</evidence>
<dbReference type="SMART" id="SM00267">
    <property type="entry name" value="GGDEF"/>
    <property type="match status" value="1"/>
</dbReference>
<sequence>MTAPESLDAGEFHWLMDMLQTIDVGLVVLDKTYRVQAWNSFMENHSGKKPHTVRDQVIFDLFPEIPKDWFFSKTQSVFLLQNRTFTTWTQRPYLFRFRNYRPITGTEPYMFQNITISPLISASGQVDHICLIIYDVTDIATNSKQLQAANEKLGYLSRTDALTGLNNRGAWQESLKAEYSRHKRTGQQSTLVMFDIDHFKKVNDTYGHPAGDEVIKKTAAVLMETMRETDISGRYGGEEFTVILVDTSAENAMIFAERLRKKIEGLTVHHEGIAIRWTVSLGIAPVNDTVSEPMQWVEHADQALYKSKQGGRNRSTHYAP</sequence>
<dbReference type="RefSeq" id="WP_344807687.1">
    <property type="nucleotide sequence ID" value="NZ_BAABBO010000012.1"/>
</dbReference>
<feature type="domain" description="GGDEF" evidence="3">
    <location>
        <begin position="187"/>
        <end position="320"/>
    </location>
</feature>
<dbReference type="Gene3D" id="3.30.450.20">
    <property type="entry name" value="PAS domain"/>
    <property type="match status" value="1"/>
</dbReference>
<dbReference type="InterPro" id="IPR043128">
    <property type="entry name" value="Rev_trsase/Diguanyl_cyclase"/>
</dbReference>
<dbReference type="InterPro" id="IPR029787">
    <property type="entry name" value="Nucleotide_cyclase"/>
</dbReference>
<dbReference type="Gene3D" id="3.30.70.270">
    <property type="match status" value="1"/>
</dbReference>
<reference evidence="5" key="1">
    <citation type="journal article" date="2019" name="Int. J. Syst. Evol. Microbiol.">
        <title>The Global Catalogue of Microorganisms (GCM) 10K type strain sequencing project: providing services to taxonomists for standard genome sequencing and annotation.</title>
        <authorList>
            <consortium name="The Broad Institute Genomics Platform"/>
            <consortium name="The Broad Institute Genome Sequencing Center for Infectious Disease"/>
            <person name="Wu L."/>
            <person name="Ma J."/>
        </authorList>
    </citation>
    <scope>NUCLEOTIDE SEQUENCE [LARGE SCALE GENOMIC DNA]</scope>
    <source>
        <strain evidence="5">JCM 17555</strain>
    </source>
</reference>
<dbReference type="NCBIfam" id="TIGR00254">
    <property type="entry name" value="GGDEF"/>
    <property type="match status" value="1"/>
</dbReference>
<dbReference type="InterPro" id="IPR035965">
    <property type="entry name" value="PAS-like_dom_sf"/>
</dbReference>
<evidence type="ECO:0000313" key="4">
    <source>
        <dbReference type="EMBL" id="GAA3969815.1"/>
    </source>
</evidence>
<dbReference type="InterPro" id="IPR000160">
    <property type="entry name" value="GGDEF_dom"/>
</dbReference>
<evidence type="ECO:0000313" key="5">
    <source>
        <dbReference type="Proteomes" id="UP001501337"/>
    </source>
</evidence>
<comment type="catalytic activity">
    <reaction evidence="2">
        <text>2 GTP = 3',3'-c-di-GMP + 2 diphosphate</text>
        <dbReference type="Rhea" id="RHEA:24898"/>
        <dbReference type="ChEBI" id="CHEBI:33019"/>
        <dbReference type="ChEBI" id="CHEBI:37565"/>
        <dbReference type="ChEBI" id="CHEBI:58805"/>
        <dbReference type="EC" id="2.7.7.65"/>
    </reaction>
</comment>
<comment type="caution">
    <text evidence="4">The sequence shown here is derived from an EMBL/GenBank/DDBJ whole genome shotgun (WGS) entry which is preliminary data.</text>
</comment>
<proteinExistence type="predicted"/>
<dbReference type="Pfam" id="PF00990">
    <property type="entry name" value="GGDEF"/>
    <property type="match status" value="1"/>
</dbReference>
<dbReference type="PANTHER" id="PTHR45138">
    <property type="entry name" value="REGULATORY COMPONENTS OF SENSORY TRANSDUCTION SYSTEM"/>
    <property type="match status" value="1"/>
</dbReference>
<dbReference type="SUPFAM" id="SSF55785">
    <property type="entry name" value="PYP-like sensor domain (PAS domain)"/>
    <property type="match status" value="1"/>
</dbReference>